<dbReference type="RefSeq" id="WP_041506326.1">
    <property type="nucleotide sequence ID" value="NZ_WOWR01000057.1"/>
</dbReference>
<evidence type="ECO:0000313" key="1">
    <source>
        <dbReference type="EMBL" id="KAF0251553.1"/>
    </source>
</evidence>
<sequence length="109" mass="12576">MNRDTQWQVDHQSTYQSCYCTVLHTVDARYDVRGSVLAEMVKACLIHRATLPAAQRAYFVQHASEEAVTYLEKFTARLFFGPQGRFSPQEYRYRPAIDLLEPAPHGQPQ</sequence>
<reference evidence="1 2" key="1">
    <citation type="submission" date="2019-12" db="EMBL/GenBank/DDBJ databases">
        <authorList>
            <person name="Woiski C."/>
        </authorList>
    </citation>
    <scope>NUCLEOTIDE SEQUENCE [LARGE SCALE GENOMIC DNA]</scope>
    <source>
        <strain evidence="1 2">BOE100</strain>
    </source>
</reference>
<dbReference type="EMBL" id="WOWR01000057">
    <property type="protein sequence ID" value="KAF0251553.1"/>
    <property type="molecule type" value="Genomic_DNA"/>
</dbReference>
<dbReference type="Proteomes" id="UP000442695">
    <property type="component" value="Unassembled WGS sequence"/>
</dbReference>
<protein>
    <submittedName>
        <fullName evidence="1">Uncharacterized protein</fullName>
    </submittedName>
</protein>
<comment type="caution">
    <text evidence="1">The sequence shown here is derived from an EMBL/GenBank/DDBJ whole genome shotgun (WGS) entry which is preliminary data.</text>
</comment>
<gene>
    <name evidence="1" type="ORF">GN299_28050</name>
</gene>
<evidence type="ECO:0000313" key="2">
    <source>
        <dbReference type="Proteomes" id="UP000442695"/>
    </source>
</evidence>
<proteinExistence type="predicted"/>
<dbReference type="AlphaFoldDB" id="A0A7V8J1D4"/>
<organism evidence="1 2">
    <name type="scientific">Pseudomonas putida</name>
    <name type="common">Arthrobacter siderocapsulatus</name>
    <dbReference type="NCBI Taxonomy" id="303"/>
    <lineage>
        <taxon>Bacteria</taxon>
        <taxon>Pseudomonadati</taxon>
        <taxon>Pseudomonadota</taxon>
        <taxon>Gammaproteobacteria</taxon>
        <taxon>Pseudomonadales</taxon>
        <taxon>Pseudomonadaceae</taxon>
        <taxon>Pseudomonas</taxon>
    </lineage>
</organism>
<accession>A0A7V8J1D4</accession>
<name>A0A7V8J1D4_PSEPU</name>